<dbReference type="Gene3D" id="3.40.50.1000">
    <property type="entry name" value="HAD superfamily/HAD-like"/>
    <property type="match status" value="2"/>
</dbReference>
<proteinExistence type="predicted"/>
<dbReference type="InterPro" id="IPR006357">
    <property type="entry name" value="HAD-SF_hydro_IIA"/>
</dbReference>
<evidence type="ECO:0000313" key="1">
    <source>
        <dbReference type="EMBL" id="RBP16413.1"/>
    </source>
</evidence>
<keyword evidence="1" id="KW-0378">Hydrolase</keyword>
<sequence>MSNENQTGPVRPIAGLAEISDRYDVVLCDVWGVLHNGVASFPPASRALAAYRRRGGAVVLITNAPRPSAPIRRQLQRLGVGSDAFDDIATSGDVTIALIAERIDDPVFHIGPARDLSLFEAAHEAAGRAPRLLPLEEARYALCTGLRDDVTETLDDYETELRAMAARGMPMICANPDIVIHRGDSLIYCAGALAGRYEALGGEVVYAGKPYPPIYARALALAERAHGRAIDRRRALAVGDGMKTDIAGAARAGLDALLVTRGIHRAALHGDVLERPASAARLERLCQEFGVRPVAAIGSLEG</sequence>
<organism evidence="1 2">
    <name type="scientific">Roseiarcus fermentans</name>
    <dbReference type="NCBI Taxonomy" id="1473586"/>
    <lineage>
        <taxon>Bacteria</taxon>
        <taxon>Pseudomonadati</taxon>
        <taxon>Pseudomonadota</taxon>
        <taxon>Alphaproteobacteria</taxon>
        <taxon>Hyphomicrobiales</taxon>
        <taxon>Roseiarcaceae</taxon>
        <taxon>Roseiarcus</taxon>
    </lineage>
</organism>
<dbReference type="AlphaFoldDB" id="A0A366FNZ8"/>
<dbReference type="Proteomes" id="UP000253529">
    <property type="component" value="Unassembled WGS sequence"/>
</dbReference>
<dbReference type="Pfam" id="PF13242">
    <property type="entry name" value="Hydrolase_like"/>
    <property type="match status" value="1"/>
</dbReference>
<gene>
    <name evidence="1" type="ORF">DFR50_10554</name>
</gene>
<dbReference type="EMBL" id="QNRK01000005">
    <property type="protein sequence ID" value="RBP16413.1"/>
    <property type="molecule type" value="Genomic_DNA"/>
</dbReference>
<dbReference type="PANTHER" id="PTHR19288:SF90">
    <property type="entry name" value="OS08G0542600 PROTEIN"/>
    <property type="match status" value="1"/>
</dbReference>
<dbReference type="GO" id="GO:0016791">
    <property type="term" value="F:phosphatase activity"/>
    <property type="evidence" value="ECO:0007669"/>
    <property type="project" value="TreeGrafter"/>
</dbReference>
<evidence type="ECO:0000313" key="2">
    <source>
        <dbReference type="Proteomes" id="UP000253529"/>
    </source>
</evidence>
<dbReference type="PANTHER" id="PTHR19288">
    <property type="entry name" value="4-NITROPHENYLPHOSPHATASE-RELATED"/>
    <property type="match status" value="1"/>
</dbReference>
<protein>
    <submittedName>
        <fullName evidence="1">HAD superfamily hydrolase (TIGR01459 family)</fullName>
    </submittedName>
</protein>
<dbReference type="InterPro" id="IPR006356">
    <property type="entry name" value="HAD-SF_hydro_IIA_hyp3"/>
</dbReference>
<dbReference type="OrthoDB" id="9791073at2"/>
<dbReference type="SUPFAM" id="SSF56784">
    <property type="entry name" value="HAD-like"/>
    <property type="match status" value="1"/>
</dbReference>
<dbReference type="InterPro" id="IPR036412">
    <property type="entry name" value="HAD-like_sf"/>
</dbReference>
<dbReference type="Pfam" id="PF13344">
    <property type="entry name" value="Hydrolase_6"/>
    <property type="match status" value="1"/>
</dbReference>
<dbReference type="InterPro" id="IPR023214">
    <property type="entry name" value="HAD_sf"/>
</dbReference>
<dbReference type="NCBIfam" id="TIGR01460">
    <property type="entry name" value="HAD-SF-IIA"/>
    <property type="match status" value="1"/>
</dbReference>
<dbReference type="GO" id="GO:0005737">
    <property type="term" value="C:cytoplasm"/>
    <property type="evidence" value="ECO:0007669"/>
    <property type="project" value="TreeGrafter"/>
</dbReference>
<name>A0A366FNZ8_9HYPH</name>
<accession>A0A366FNZ8</accession>
<dbReference type="RefSeq" id="WP_113888223.1">
    <property type="nucleotide sequence ID" value="NZ_QNRK01000005.1"/>
</dbReference>
<comment type="caution">
    <text evidence="1">The sequence shown here is derived from an EMBL/GenBank/DDBJ whole genome shotgun (WGS) entry which is preliminary data.</text>
</comment>
<dbReference type="CDD" id="cd07525">
    <property type="entry name" value="HAD_like"/>
    <property type="match status" value="1"/>
</dbReference>
<dbReference type="NCBIfam" id="TIGR01459">
    <property type="entry name" value="HAD-SF-IIA-hyp4"/>
    <property type="match status" value="1"/>
</dbReference>
<keyword evidence="2" id="KW-1185">Reference proteome</keyword>
<reference evidence="1 2" key="1">
    <citation type="submission" date="2018-06" db="EMBL/GenBank/DDBJ databases">
        <title>Genomic Encyclopedia of Type Strains, Phase IV (KMG-IV): sequencing the most valuable type-strain genomes for metagenomic binning, comparative biology and taxonomic classification.</title>
        <authorList>
            <person name="Goeker M."/>
        </authorList>
    </citation>
    <scope>NUCLEOTIDE SEQUENCE [LARGE SCALE GENOMIC DNA]</scope>
    <source>
        <strain evidence="1 2">DSM 24875</strain>
    </source>
</reference>